<evidence type="ECO:0008006" key="4">
    <source>
        <dbReference type="Google" id="ProtNLM"/>
    </source>
</evidence>
<protein>
    <recommendedName>
        <fullName evidence="4">Molybdopterin synthase sulfur carrier subunit</fullName>
    </recommendedName>
</protein>
<evidence type="ECO:0000256" key="1">
    <source>
        <dbReference type="ARBA" id="ARBA00022741"/>
    </source>
</evidence>
<dbReference type="AlphaFoldDB" id="A0AAV9N9H4"/>
<dbReference type="EMBL" id="JAVRRD010000015">
    <property type="protein sequence ID" value="KAK5051601.1"/>
    <property type="molecule type" value="Genomic_DNA"/>
</dbReference>
<dbReference type="PANTHER" id="PTHR33359">
    <property type="entry name" value="MOLYBDOPTERIN SYNTHASE SULFUR CARRIER SUBUNIT"/>
    <property type="match status" value="1"/>
</dbReference>
<evidence type="ECO:0000313" key="3">
    <source>
        <dbReference type="Proteomes" id="UP001358417"/>
    </source>
</evidence>
<dbReference type="PANTHER" id="PTHR33359:SF1">
    <property type="entry name" value="MOLYBDOPTERIN SYNTHASE SULFUR CARRIER SUBUNIT"/>
    <property type="match status" value="1"/>
</dbReference>
<organism evidence="2 3">
    <name type="scientific">Exophiala bonariae</name>
    <dbReference type="NCBI Taxonomy" id="1690606"/>
    <lineage>
        <taxon>Eukaryota</taxon>
        <taxon>Fungi</taxon>
        <taxon>Dikarya</taxon>
        <taxon>Ascomycota</taxon>
        <taxon>Pezizomycotina</taxon>
        <taxon>Eurotiomycetes</taxon>
        <taxon>Chaetothyriomycetidae</taxon>
        <taxon>Chaetothyriales</taxon>
        <taxon>Herpotrichiellaceae</taxon>
        <taxon>Exophiala</taxon>
    </lineage>
</organism>
<sequence length="127" mass="13240">MASSSDVANATTAASAAAGGTCTLLLFAAASAYTDAESLTLAAPTTLGAIFRTLDARFPGFLPKILASAAVTLNLEYVDVVFPEMGEAEGESENEERWERWQRDLEGWSVAVQVGDEVGIIPPVSSG</sequence>
<comment type="caution">
    <text evidence="2">The sequence shown here is derived from an EMBL/GenBank/DDBJ whole genome shotgun (WGS) entry which is preliminary data.</text>
</comment>
<dbReference type="SUPFAM" id="SSF54285">
    <property type="entry name" value="MoaD/ThiS"/>
    <property type="match status" value="1"/>
</dbReference>
<keyword evidence="1" id="KW-0547">Nucleotide-binding</keyword>
<dbReference type="GeneID" id="89971447"/>
<dbReference type="RefSeq" id="XP_064705828.1">
    <property type="nucleotide sequence ID" value="XM_064846848.1"/>
</dbReference>
<evidence type="ECO:0000313" key="2">
    <source>
        <dbReference type="EMBL" id="KAK5051601.1"/>
    </source>
</evidence>
<dbReference type="InterPro" id="IPR044672">
    <property type="entry name" value="MOCS2A"/>
</dbReference>
<dbReference type="GO" id="GO:0006777">
    <property type="term" value="P:Mo-molybdopterin cofactor biosynthetic process"/>
    <property type="evidence" value="ECO:0007669"/>
    <property type="project" value="InterPro"/>
</dbReference>
<dbReference type="GO" id="GO:0000166">
    <property type="term" value="F:nucleotide binding"/>
    <property type="evidence" value="ECO:0007669"/>
    <property type="project" value="UniProtKB-KW"/>
</dbReference>
<dbReference type="InterPro" id="IPR012675">
    <property type="entry name" value="Beta-grasp_dom_sf"/>
</dbReference>
<accession>A0AAV9N9H4</accession>
<dbReference type="GO" id="GO:1990133">
    <property type="term" value="C:molybdopterin adenylyltransferase complex"/>
    <property type="evidence" value="ECO:0007669"/>
    <property type="project" value="TreeGrafter"/>
</dbReference>
<keyword evidence="3" id="KW-1185">Reference proteome</keyword>
<reference evidence="2 3" key="1">
    <citation type="submission" date="2023-08" db="EMBL/GenBank/DDBJ databases">
        <title>Black Yeasts Isolated from many extreme environments.</title>
        <authorList>
            <person name="Coleine C."/>
            <person name="Stajich J.E."/>
            <person name="Selbmann L."/>
        </authorList>
    </citation>
    <scope>NUCLEOTIDE SEQUENCE [LARGE SCALE GENOMIC DNA]</scope>
    <source>
        <strain evidence="2 3">CCFEE 5792</strain>
    </source>
</reference>
<dbReference type="Gene3D" id="3.10.20.30">
    <property type="match status" value="1"/>
</dbReference>
<name>A0AAV9N9H4_9EURO</name>
<dbReference type="Proteomes" id="UP001358417">
    <property type="component" value="Unassembled WGS sequence"/>
</dbReference>
<dbReference type="InterPro" id="IPR016155">
    <property type="entry name" value="Mopterin_synth/thiamin_S_b"/>
</dbReference>
<proteinExistence type="predicted"/>
<gene>
    <name evidence="2" type="ORF">LTR84_003253</name>
</gene>